<dbReference type="AlphaFoldDB" id="A0A6P2D8U8"/>
<reference evidence="1 2" key="1">
    <citation type="submission" date="2019-05" db="EMBL/GenBank/DDBJ databases">
        <authorList>
            <consortium name="Science for Life Laboratories"/>
        </authorList>
    </citation>
    <scope>NUCLEOTIDE SEQUENCE [LARGE SCALE GENOMIC DNA]</scope>
    <source>
        <strain evidence="1">Soil9</strain>
    </source>
</reference>
<dbReference type="PANTHER" id="PTHR14136">
    <property type="entry name" value="BTB_POZ DOMAIN-CONTAINING PROTEIN KCTD9"/>
    <property type="match status" value="1"/>
</dbReference>
<sequence length="800" mass="86825">MAKQGTSTRTAGALAGQTVAFVGKFAHDINHYKDVWVKNAGGTVVQPTGTFNYLVYGEGRGGKVPGAVARIEKRRPGLTVLDLTSFAKLVLPTAAEFVARIKRLEPTPEYWNSFQALCRTAGQPVDLSKIDLRGTHMEGAKLGGALLNGVDFRSVNCSQAVLSTTHTIEGAKFDGAKLGRVTLNRAKKCSFRDADLKQAWAAQASYEACDFRDAVMSEIRIGRSQFTDGDFRGADLSDAESEGTTFERCDFSKANLTRFRGHGAQLTGAKFVGANLNRADLRETSLRGADLRNADLRDAALAGADLTGANVAGADFAGAGLTGANVQGVDFSKAKNFAPPVARAAGPNLKALVKAASSAKDFETTVDVDLGKNEHAKMSLRVGQLGIRATANHYRSGTEIQSTIAAPTFQQGLLNLADRWPKATLRLDSIRAHGSRNVRGTKLRTMAIAAWAEAFGMDLSNGIPLTEQQKAQEAEARRKRDELVEQIRDKGPSVWHAIDFRERQRYNLRGLDLRDGRLMGLDMARREDLRDSRFAGANLSGSKLWGSDLHGADFANANLAGAELQFSKCEKTSFVNANLRNANLNNTRLFGTDFTGAHLDGARFENAQFDERTLFPVGFKTPENLVWKGEGPRPGPRRAPTAVPGSMDFDTFFKDLPKKVEPERVEKATSMLKSESYQLYADLNDTNLVGIVKSQSNKDLVYSCRLASGGQFCCGTQNLRACGGLHGALCKHLLVLVIGLAKSGKLDPATADNWVSASKDQKPVIDRDALSETFLKYKSAEAGEIDWRPTETVPEDFYAV</sequence>
<dbReference type="InterPro" id="IPR051082">
    <property type="entry name" value="Pentapeptide-BTB/POZ_domain"/>
</dbReference>
<evidence type="ECO:0000313" key="2">
    <source>
        <dbReference type="Proteomes" id="UP000464178"/>
    </source>
</evidence>
<dbReference type="InterPro" id="IPR001646">
    <property type="entry name" value="5peptide_repeat"/>
</dbReference>
<dbReference type="Gene3D" id="2.160.20.80">
    <property type="entry name" value="E3 ubiquitin-protein ligase SopA"/>
    <property type="match status" value="3"/>
</dbReference>
<gene>
    <name evidence="1" type="ORF">SOIL9_05500</name>
</gene>
<dbReference type="RefSeq" id="WP_162671354.1">
    <property type="nucleotide sequence ID" value="NZ_LR593886.1"/>
</dbReference>
<name>A0A6P2D8U8_9BACT</name>
<protein>
    <submittedName>
        <fullName evidence="1">Uncharacterized protein</fullName>
    </submittedName>
</protein>
<evidence type="ECO:0000313" key="1">
    <source>
        <dbReference type="EMBL" id="VTR97771.1"/>
    </source>
</evidence>
<dbReference type="EMBL" id="LR593886">
    <property type="protein sequence ID" value="VTR97771.1"/>
    <property type="molecule type" value="Genomic_DNA"/>
</dbReference>
<dbReference type="Pfam" id="PF00805">
    <property type="entry name" value="Pentapeptide"/>
    <property type="match status" value="6"/>
</dbReference>
<dbReference type="KEGG" id="gms:SOIL9_05500"/>
<keyword evidence="2" id="KW-1185">Reference proteome</keyword>
<accession>A0A6P2D8U8</accession>
<organism evidence="1 2">
    <name type="scientific">Gemmata massiliana</name>
    <dbReference type="NCBI Taxonomy" id="1210884"/>
    <lineage>
        <taxon>Bacteria</taxon>
        <taxon>Pseudomonadati</taxon>
        <taxon>Planctomycetota</taxon>
        <taxon>Planctomycetia</taxon>
        <taxon>Gemmatales</taxon>
        <taxon>Gemmataceae</taxon>
        <taxon>Gemmata</taxon>
    </lineage>
</organism>
<dbReference type="SUPFAM" id="SSF141571">
    <property type="entry name" value="Pentapeptide repeat-like"/>
    <property type="match status" value="3"/>
</dbReference>
<dbReference type="Proteomes" id="UP000464178">
    <property type="component" value="Chromosome"/>
</dbReference>
<dbReference type="PANTHER" id="PTHR14136:SF17">
    <property type="entry name" value="BTB_POZ DOMAIN-CONTAINING PROTEIN KCTD9"/>
    <property type="match status" value="1"/>
</dbReference>
<proteinExistence type="predicted"/>